<evidence type="ECO:0000313" key="7">
    <source>
        <dbReference type="EMBL" id="GAA1942939.1"/>
    </source>
</evidence>
<dbReference type="SUPFAM" id="SSF53335">
    <property type="entry name" value="S-adenosyl-L-methionine-dependent methyltransferases"/>
    <property type="match status" value="1"/>
</dbReference>
<comment type="caution">
    <text evidence="7">The sequence shown here is derived from an EMBL/GenBank/DDBJ whole genome shotgun (WGS) entry which is preliminary data.</text>
</comment>
<dbReference type="Proteomes" id="UP001501116">
    <property type="component" value="Unassembled WGS sequence"/>
</dbReference>
<reference evidence="8" key="1">
    <citation type="journal article" date="2019" name="Int. J. Syst. Evol. Microbiol.">
        <title>The Global Catalogue of Microorganisms (GCM) 10K type strain sequencing project: providing services to taxonomists for standard genome sequencing and annotation.</title>
        <authorList>
            <consortium name="The Broad Institute Genomics Platform"/>
            <consortium name="The Broad Institute Genome Sequencing Center for Infectious Disease"/>
            <person name="Wu L."/>
            <person name="Ma J."/>
        </authorList>
    </citation>
    <scope>NUCLEOTIDE SEQUENCE [LARGE SCALE GENOMIC DNA]</scope>
    <source>
        <strain evidence="8">JCM 14545</strain>
    </source>
</reference>
<dbReference type="EMBL" id="BAAANN010000002">
    <property type="protein sequence ID" value="GAA1942939.1"/>
    <property type="molecule type" value="Genomic_DNA"/>
</dbReference>
<dbReference type="PANTHER" id="PTHR43619:SF2">
    <property type="entry name" value="S-ADENOSYL-L-METHIONINE-DEPENDENT METHYLTRANSFERASES SUPERFAMILY PROTEIN"/>
    <property type="match status" value="1"/>
</dbReference>
<keyword evidence="5 6" id="KW-0949">S-adenosyl-L-methionine</keyword>
<proteinExistence type="inferred from homology"/>
<dbReference type="RefSeq" id="WP_344413449.1">
    <property type="nucleotide sequence ID" value="NZ_BAAANN010000002.1"/>
</dbReference>
<evidence type="ECO:0000256" key="2">
    <source>
        <dbReference type="ARBA" id="ARBA00008138"/>
    </source>
</evidence>
<accession>A0ABP5BFN5</accession>
<dbReference type="NCBIfam" id="TIGR00027">
    <property type="entry name" value="mthyl_TIGR00027"/>
    <property type="match status" value="1"/>
</dbReference>
<organism evidence="7 8">
    <name type="scientific">Amycolatopsis minnesotensis</name>
    <dbReference type="NCBI Taxonomy" id="337894"/>
    <lineage>
        <taxon>Bacteria</taxon>
        <taxon>Bacillati</taxon>
        <taxon>Actinomycetota</taxon>
        <taxon>Actinomycetes</taxon>
        <taxon>Pseudonocardiales</taxon>
        <taxon>Pseudonocardiaceae</taxon>
        <taxon>Amycolatopsis</taxon>
    </lineage>
</organism>
<name>A0ABP5BFN5_9PSEU</name>
<keyword evidence="8" id="KW-1185">Reference proteome</keyword>
<dbReference type="GO" id="GO:0032259">
    <property type="term" value="P:methylation"/>
    <property type="evidence" value="ECO:0007669"/>
    <property type="project" value="UniProtKB-KW"/>
</dbReference>
<comment type="similarity">
    <text evidence="2 6">Belongs to the UPF0677 family.</text>
</comment>
<dbReference type="Pfam" id="PF04072">
    <property type="entry name" value="LCM"/>
    <property type="match status" value="1"/>
</dbReference>
<dbReference type="PANTHER" id="PTHR43619">
    <property type="entry name" value="S-ADENOSYL-L-METHIONINE-DEPENDENT METHYLTRANSFERASE YKTD-RELATED"/>
    <property type="match status" value="1"/>
</dbReference>
<sequence>MTDTSLPPVGRTAIGVAGLRAQEQLRPDKLFDDPFSAALFEAGRAQLPGAPTGAQGERQAFGQLFATQVAVRTRFYDDYLLGSGCTQVVLLAAGLDARAFRLTWPGGTRLFEVDFPEVLGFKGNVLSGQGARPRCERVEVPADLREDWTSALTDAGFDPAAPTAWLAEGLLIYLTYDEAAALLTTVTELSAPGSRISFEHRPGPDGTGLTALARAHHAGKHVTEMWKGGLGTDGPEWLSARGWTATGRDREELAAAYGRPVDEASGVGFLTATRS</sequence>
<evidence type="ECO:0000256" key="5">
    <source>
        <dbReference type="ARBA" id="ARBA00022691"/>
    </source>
</evidence>
<dbReference type="InterPro" id="IPR007213">
    <property type="entry name" value="Ppm1/Ppm2/Tcmp"/>
</dbReference>
<dbReference type="InterPro" id="IPR029063">
    <property type="entry name" value="SAM-dependent_MTases_sf"/>
</dbReference>
<evidence type="ECO:0000256" key="1">
    <source>
        <dbReference type="ARBA" id="ARBA00003907"/>
    </source>
</evidence>
<keyword evidence="4" id="KW-0808">Transferase</keyword>
<protein>
    <recommendedName>
        <fullName evidence="6">S-adenosyl-L-methionine-dependent methyltransferase</fullName>
        <ecNumber evidence="6">2.1.1.-</ecNumber>
    </recommendedName>
</protein>
<dbReference type="Gene3D" id="3.40.50.150">
    <property type="entry name" value="Vaccinia Virus protein VP39"/>
    <property type="match status" value="1"/>
</dbReference>
<evidence type="ECO:0000256" key="6">
    <source>
        <dbReference type="RuleBase" id="RU362030"/>
    </source>
</evidence>
<evidence type="ECO:0000313" key="8">
    <source>
        <dbReference type="Proteomes" id="UP001501116"/>
    </source>
</evidence>
<gene>
    <name evidence="7" type="ORF">GCM10009754_08000</name>
</gene>
<evidence type="ECO:0000256" key="3">
    <source>
        <dbReference type="ARBA" id="ARBA00022603"/>
    </source>
</evidence>
<keyword evidence="3 6" id="KW-0489">Methyltransferase</keyword>
<dbReference type="GO" id="GO:0008168">
    <property type="term" value="F:methyltransferase activity"/>
    <property type="evidence" value="ECO:0007669"/>
    <property type="project" value="UniProtKB-KW"/>
</dbReference>
<comment type="function">
    <text evidence="1 6">Exhibits S-adenosyl-L-methionine-dependent methyltransferase activity.</text>
</comment>
<dbReference type="InterPro" id="IPR011610">
    <property type="entry name" value="SAM_mthyl_Trfase_ML2640-like"/>
</dbReference>
<dbReference type="EC" id="2.1.1.-" evidence="6"/>
<evidence type="ECO:0000256" key="4">
    <source>
        <dbReference type="ARBA" id="ARBA00022679"/>
    </source>
</evidence>